<dbReference type="EMBL" id="QXED01000002">
    <property type="protein sequence ID" value="RIV25627.1"/>
    <property type="molecule type" value="Genomic_DNA"/>
</dbReference>
<accession>A0A418MFU5</accession>
<protein>
    <submittedName>
        <fullName evidence="2">BZIP transcription factor</fullName>
    </submittedName>
</protein>
<proteinExistence type="predicted"/>
<dbReference type="AlphaFoldDB" id="A0A418MFU5"/>
<feature type="coiled-coil region" evidence="1">
    <location>
        <begin position="386"/>
        <end position="420"/>
    </location>
</feature>
<evidence type="ECO:0000313" key="2">
    <source>
        <dbReference type="EMBL" id="RIV25627.1"/>
    </source>
</evidence>
<comment type="caution">
    <text evidence="2">The sequence shown here is derived from an EMBL/GenBank/DDBJ whole genome shotgun (WGS) entry which is preliminary data.</text>
</comment>
<dbReference type="Proteomes" id="UP000283523">
    <property type="component" value="Unassembled WGS sequence"/>
</dbReference>
<evidence type="ECO:0000313" key="3">
    <source>
        <dbReference type="Proteomes" id="UP000283523"/>
    </source>
</evidence>
<sequence>MFLGASSGPDNTTGSRNTFLGYQAGYLNKSGSDNVFIGPQAGGFIGSGNQNTIIGSGAGAVSSGSASANTLVGYRAGLNTTGQFNTFIGVQTGLNNTTGSSNYMMGTNAGLANSTGSGNYFLGDNAGGGNTGGSFNIYIGANAGNGTNVNGDNNLAIGFEAGRANVAGLNNTFIGFRADAGANGLSNATAIGNNARVNVSNAVVLGNGANVGIGTSSPTVRLQINTGVANQSGVRLENLTSASPATALNQTKFLTVDGSGNVILASTTSGGRIAAEAESLWQRKGRYLTSQADNAVIIGSNVSRTPAGYRLYVQEGILTEKVKVAVKNTGEWSDHVFAPTYKLVPLAEVEQHIQRHGHLPGVPSAKQMVEQGNDLHRTDAKLLEKIEELTLYVLKQQKELESIKQQNQQMKQEVSDLRARLGH</sequence>
<reference evidence="2 3" key="1">
    <citation type="submission" date="2018-08" db="EMBL/GenBank/DDBJ databases">
        <title>Fibrisoma montanum sp. nov., isolated from Danxia mountain soil.</title>
        <authorList>
            <person name="Huang Y."/>
        </authorList>
    </citation>
    <scope>NUCLEOTIDE SEQUENCE [LARGE SCALE GENOMIC DNA]</scope>
    <source>
        <strain evidence="2 3">HYT19</strain>
    </source>
</reference>
<name>A0A418MFU5_9BACT</name>
<dbReference type="OrthoDB" id="1163828at2"/>
<keyword evidence="3" id="KW-1185">Reference proteome</keyword>
<gene>
    <name evidence="2" type="ORF">DYU11_08675</name>
</gene>
<evidence type="ECO:0000256" key="1">
    <source>
        <dbReference type="SAM" id="Coils"/>
    </source>
</evidence>
<organism evidence="2 3">
    <name type="scientific">Fibrisoma montanum</name>
    <dbReference type="NCBI Taxonomy" id="2305895"/>
    <lineage>
        <taxon>Bacteria</taxon>
        <taxon>Pseudomonadati</taxon>
        <taxon>Bacteroidota</taxon>
        <taxon>Cytophagia</taxon>
        <taxon>Cytophagales</taxon>
        <taxon>Spirosomataceae</taxon>
        <taxon>Fibrisoma</taxon>
    </lineage>
</organism>
<keyword evidence="1" id="KW-0175">Coiled coil</keyword>